<dbReference type="Proteomes" id="UP000274131">
    <property type="component" value="Unassembled WGS sequence"/>
</dbReference>
<dbReference type="OrthoDB" id="286233at2759"/>
<keyword evidence="6" id="KW-0597">Phosphoprotein</keyword>
<dbReference type="SMART" id="SM00390">
    <property type="entry name" value="GoLoco"/>
    <property type="match status" value="4"/>
</dbReference>
<evidence type="ECO:0000256" key="9">
    <source>
        <dbReference type="ARBA" id="ARBA00023136"/>
    </source>
</evidence>
<dbReference type="AlphaFoldDB" id="A0A0N4VC96"/>
<dbReference type="SMART" id="SM00028">
    <property type="entry name" value="TPR"/>
    <property type="match status" value="5"/>
</dbReference>
<dbReference type="Pfam" id="PF13176">
    <property type="entry name" value="TPR_7"/>
    <property type="match status" value="1"/>
</dbReference>
<keyword evidence="12" id="KW-1185">Reference proteome</keyword>
<keyword evidence="9" id="KW-0472">Membrane</keyword>
<dbReference type="EMBL" id="UXUI01009035">
    <property type="protein sequence ID" value="VDD92916.1"/>
    <property type="molecule type" value="Genomic_DNA"/>
</dbReference>
<dbReference type="InterPro" id="IPR052386">
    <property type="entry name" value="GPSM"/>
</dbReference>
<dbReference type="InterPro" id="IPR003109">
    <property type="entry name" value="GoLoco_motif"/>
</dbReference>
<evidence type="ECO:0000313" key="12">
    <source>
        <dbReference type="Proteomes" id="UP000274131"/>
    </source>
</evidence>
<comment type="similarity">
    <text evidence="3">Belongs to the GPSM family.</text>
</comment>
<dbReference type="InterPro" id="IPR011990">
    <property type="entry name" value="TPR-like_helical_dom_sf"/>
</dbReference>
<evidence type="ECO:0000256" key="6">
    <source>
        <dbReference type="ARBA" id="ARBA00022553"/>
    </source>
</evidence>
<dbReference type="Pfam" id="PF13424">
    <property type="entry name" value="TPR_12"/>
    <property type="match status" value="1"/>
</dbReference>
<dbReference type="PROSITE" id="PS50005">
    <property type="entry name" value="TPR"/>
    <property type="match status" value="2"/>
</dbReference>
<accession>A0A0N4VC96</accession>
<keyword evidence="4" id="KW-1003">Cell membrane</keyword>
<dbReference type="GO" id="GO:0005938">
    <property type="term" value="C:cell cortex"/>
    <property type="evidence" value="ECO:0007669"/>
    <property type="project" value="TreeGrafter"/>
</dbReference>
<dbReference type="GO" id="GO:0005092">
    <property type="term" value="F:GDP-dissociation inhibitor activity"/>
    <property type="evidence" value="ECO:0007669"/>
    <property type="project" value="TreeGrafter"/>
</dbReference>
<evidence type="ECO:0000313" key="13">
    <source>
        <dbReference type="WBParaSite" id="EVEC_0000818301-mRNA-1"/>
    </source>
</evidence>
<sequence length="656" mass="72852">MKGVDPFSLAQEGERLCRQSNYKAGIEYLELALKRGLNRDSESLEAVSAVYSQLGNAYYALKDFDMALHYHDLDLETAKLLHDESGVGKAHGNIGNAYKAVGDFKNAYEHSVRHLNIAQKLGDKECESRALYNLGSILHCRAKARLPPCFRFEENSLTVDCDPAVVADLRKAIDYYLQNLYIVENAKDWAACGRTYGNLGNCYYMLADYKTAIEYHKKRLDLARRFGDKSAMKRAYTNLGNAFIFLKQTAKAVEFYRLALEMAMELKDEVSEAQCCFNAGNGSAISGEHATAVDYHLRHLQISRKLQDKSGEIRACAALAADYRNLDAPKKAAYFYALGMELASKGHDHSSELALRSSFETLYRTNDSNTDKRICSLIEIDPSADPLPRSVSQLNASIKSLLCRGDCSDCGLSRRGIGDFSTVGTGTDDIPSQDRDGIDEEFMDLLTRAQAKRINDQRCDPDMLADLTNRTNGSVRQSDSLMCTGEVKQEQSGDGRCSVDNGLAFENEAEFVGSHPNQLKSSSSSPVFRVPVAPPRRNRTVRCSTVSLDTGVNACSRPNQEGMLDLIANLQGRRMEEQRAVLNGQETESASQSKELEVLEDAGQLYDLVIRSQGDRLDEQRSELSVTKPDEDVSEIVLNMQKGRIEGQRASLEPKT</sequence>
<comment type="subcellular location">
    <subcellularLocation>
        <location evidence="1">Cell membrane</location>
    </subcellularLocation>
    <subcellularLocation>
        <location evidence="2">Cytoplasm</location>
    </subcellularLocation>
</comment>
<evidence type="ECO:0000256" key="4">
    <source>
        <dbReference type="ARBA" id="ARBA00022475"/>
    </source>
</evidence>
<evidence type="ECO:0000256" key="1">
    <source>
        <dbReference type="ARBA" id="ARBA00004236"/>
    </source>
</evidence>
<dbReference type="WBParaSite" id="EVEC_0000818301-mRNA-1">
    <property type="protein sequence ID" value="EVEC_0000818301-mRNA-1"/>
    <property type="gene ID" value="EVEC_0000818301"/>
</dbReference>
<proteinExistence type="inferred from homology"/>
<evidence type="ECO:0000256" key="2">
    <source>
        <dbReference type="ARBA" id="ARBA00004496"/>
    </source>
</evidence>
<evidence type="ECO:0000313" key="11">
    <source>
        <dbReference type="EMBL" id="VDD92916.1"/>
    </source>
</evidence>
<dbReference type="SUPFAM" id="SSF48452">
    <property type="entry name" value="TPR-like"/>
    <property type="match status" value="2"/>
</dbReference>
<keyword evidence="8 10" id="KW-0802">TPR repeat</keyword>
<dbReference type="GO" id="GO:0000132">
    <property type="term" value="P:establishment of mitotic spindle orientation"/>
    <property type="evidence" value="ECO:0007669"/>
    <property type="project" value="TreeGrafter"/>
</dbReference>
<reference evidence="11 12" key="2">
    <citation type="submission" date="2018-10" db="EMBL/GenBank/DDBJ databases">
        <authorList>
            <consortium name="Pathogen Informatics"/>
        </authorList>
    </citation>
    <scope>NUCLEOTIDE SEQUENCE [LARGE SCALE GENOMIC DNA]</scope>
</reference>
<dbReference type="GO" id="GO:0005886">
    <property type="term" value="C:plasma membrane"/>
    <property type="evidence" value="ECO:0007669"/>
    <property type="project" value="UniProtKB-SubCell"/>
</dbReference>
<evidence type="ECO:0000256" key="10">
    <source>
        <dbReference type="PROSITE-ProRule" id="PRU00339"/>
    </source>
</evidence>
<evidence type="ECO:0000256" key="7">
    <source>
        <dbReference type="ARBA" id="ARBA00022737"/>
    </source>
</evidence>
<dbReference type="Pfam" id="PF13181">
    <property type="entry name" value="TPR_8"/>
    <property type="match status" value="1"/>
</dbReference>
<dbReference type="PANTHER" id="PTHR45954">
    <property type="entry name" value="LD33695P"/>
    <property type="match status" value="1"/>
</dbReference>
<dbReference type="Pfam" id="PF02188">
    <property type="entry name" value="GoLoco"/>
    <property type="match status" value="2"/>
</dbReference>
<protein>
    <submittedName>
        <fullName evidence="13">TPR_REGION domain-containing protein</fullName>
    </submittedName>
</protein>
<feature type="repeat" description="TPR" evidence="10">
    <location>
        <begin position="193"/>
        <end position="226"/>
    </location>
</feature>
<dbReference type="PROSITE" id="PS50877">
    <property type="entry name" value="GOLOCO"/>
    <property type="match status" value="4"/>
</dbReference>
<organism evidence="13">
    <name type="scientific">Enterobius vermicularis</name>
    <name type="common">Human pinworm</name>
    <dbReference type="NCBI Taxonomy" id="51028"/>
    <lineage>
        <taxon>Eukaryota</taxon>
        <taxon>Metazoa</taxon>
        <taxon>Ecdysozoa</taxon>
        <taxon>Nematoda</taxon>
        <taxon>Chromadorea</taxon>
        <taxon>Rhabditida</taxon>
        <taxon>Spirurina</taxon>
        <taxon>Oxyuridomorpha</taxon>
        <taxon>Oxyuroidea</taxon>
        <taxon>Oxyuridae</taxon>
        <taxon>Enterobius</taxon>
    </lineage>
</organism>
<dbReference type="GO" id="GO:0001965">
    <property type="term" value="F:G-protein alpha-subunit binding"/>
    <property type="evidence" value="ECO:0007669"/>
    <property type="project" value="TreeGrafter"/>
</dbReference>
<reference evidence="13" key="1">
    <citation type="submission" date="2017-02" db="UniProtKB">
        <authorList>
            <consortium name="WormBaseParasite"/>
        </authorList>
    </citation>
    <scope>IDENTIFICATION</scope>
</reference>
<gene>
    <name evidence="11" type="ORF">EVEC_LOCUS7667</name>
</gene>
<evidence type="ECO:0000256" key="3">
    <source>
        <dbReference type="ARBA" id="ARBA00006600"/>
    </source>
</evidence>
<dbReference type="Gene3D" id="1.25.40.10">
    <property type="entry name" value="Tetratricopeptide repeat domain"/>
    <property type="match status" value="2"/>
</dbReference>
<keyword evidence="7" id="KW-0677">Repeat</keyword>
<dbReference type="STRING" id="51028.A0A0N4VC96"/>
<keyword evidence="5" id="KW-0963">Cytoplasm</keyword>
<dbReference type="InterPro" id="IPR019734">
    <property type="entry name" value="TPR_rpt"/>
</dbReference>
<evidence type="ECO:0000256" key="8">
    <source>
        <dbReference type="ARBA" id="ARBA00022803"/>
    </source>
</evidence>
<feature type="repeat" description="TPR" evidence="10">
    <location>
        <begin position="233"/>
        <end position="266"/>
    </location>
</feature>
<dbReference type="PANTHER" id="PTHR45954:SF1">
    <property type="entry name" value="LD33695P"/>
    <property type="match status" value="1"/>
</dbReference>
<name>A0A0N4VC96_ENTVE</name>
<dbReference type="FunFam" id="1.25.40.10:FF:000043">
    <property type="entry name" value="G-protein-signaling modulator 2 isoform X1"/>
    <property type="match status" value="1"/>
</dbReference>
<evidence type="ECO:0000256" key="5">
    <source>
        <dbReference type="ARBA" id="ARBA00022490"/>
    </source>
</evidence>